<keyword evidence="9" id="KW-0175">Coiled coil</keyword>
<sequence>MKDMKAKYHELIRKYEKRITVSNILVLYRYLSFVVTLLFYYITAPQKDIAHRLVIIAGMVLAYITLTLLYFNNRSNKTRIFILGIVETIENSIIIVISGGFASPFLWFYISSVFIAAVELSHLTAVIFAGVYFVSAIVSTLYVFAPNHNYDLIRLYLNTAISYIMVVEGILQLIRYAVKVEDKTDILSTINMELKEAKLKVEKTLKYCIEIYETVNIFNLHKNDNILQELTSHMKYLTGVEQILFIRLTPNEKRGTYTACGLKEEEEEKIVLYTMDLLERESEEHTSGYYRFDDKILSIHFVMYDDDPCGVFVLVSNVKWNIYKYEQGERQFINTKEEIFDQNRVMPIFMKIAGIIVKRLEIDEMEEQLLISEEQNRIANEIHDIALQKLFAISCKLYVLSAANQNMELQNLKKELFDVKQSIDITMKELREAIYGFSWDKQGVDTFRIKLEKYTEDIRTLHGVEAYTVIEGDTQKITANRKNGLYRVICEAMNNAVRHGKARHINVKIVIDNSCADIRITDDGTGFDYNDYMHKDDKGLGLSNIYRIVDLLNGHVEINTQIMGGTEIIMSIPCRSAA</sequence>
<dbReference type="AlphaFoldDB" id="A0A839JZ15"/>
<dbReference type="EMBL" id="JACEGA010000001">
    <property type="protein sequence ID" value="MBB2182458.1"/>
    <property type="molecule type" value="Genomic_DNA"/>
</dbReference>
<dbReference type="GO" id="GO:0000155">
    <property type="term" value="F:phosphorelay sensor kinase activity"/>
    <property type="evidence" value="ECO:0007669"/>
    <property type="project" value="InterPro"/>
</dbReference>
<evidence type="ECO:0000313" key="13">
    <source>
        <dbReference type="Proteomes" id="UP000574276"/>
    </source>
</evidence>
<keyword evidence="7 12" id="KW-0067">ATP-binding</keyword>
<dbReference type="GO" id="GO:0046983">
    <property type="term" value="F:protein dimerization activity"/>
    <property type="evidence" value="ECO:0007669"/>
    <property type="project" value="InterPro"/>
</dbReference>
<protein>
    <recommendedName>
        <fullName evidence="2">histidine kinase</fullName>
        <ecNumber evidence="2">2.7.13.3</ecNumber>
    </recommendedName>
</protein>
<keyword evidence="13" id="KW-1185">Reference proteome</keyword>
<reference evidence="12 13" key="1">
    <citation type="submission" date="2020-07" db="EMBL/GenBank/DDBJ databases">
        <title>Characterization and genome sequencing of isolate MD1, a novel member within the family Lachnospiraceae.</title>
        <authorList>
            <person name="Rettenmaier R."/>
            <person name="Di Bello L."/>
            <person name="Zinser C."/>
            <person name="Scheitz K."/>
            <person name="Liebl W."/>
            <person name="Zverlov V."/>
        </authorList>
    </citation>
    <scope>NUCLEOTIDE SEQUENCE [LARGE SCALE GENOMIC DNA]</scope>
    <source>
        <strain evidence="12 13">MD1</strain>
    </source>
</reference>
<dbReference type="CDD" id="cd16917">
    <property type="entry name" value="HATPase_UhpB-NarQ-NarX-like"/>
    <property type="match status" value="1"/>
</dbReference>
<gene>
    <name evidence="12" type="ORF">H0486_06160</name>
</gene>
<feature type="transmembrane region" description="Helical" evidence="10">
    <location>
        <begin position="21"/>
        <end position="43"/>
    </location>
</feature>
<dbReference type="InterPro" id="IPR036890">
    <property type="entry name" value="HATPase_C_sf"/>
</dbReference>
<dbReference type="Pfam" id="PF07730">
    <property type="entry name" value="HisKA_3"/>
    <property type="match status" value="1"/>
</dbReference>
<evidence type="ECO:0000313" key="12">
    <source>
        <dbReference type="EMBL" id="MBB2182458.1"/>
    </source>
</evidence>
<dbReference type="SMART" id="SM00387">
    <property type="entry name" value="HATPase_c"/>
    <property type="match status" value="1"/>
</dbReference>
<feature type="coiled-coil region" evidence="9">
    <location>
        <begin position="362"/>
        <end position="422"/>
    </location>
</feature>
<evidence type="ECO:0000256" key="9">
    <source>
        <dbReference type="SAM" id="Coils"/>
    </source>
</evidence>
<keyword evidence="5" id="KW-0547">Nucleotide-binding</keyword>
<dbReference type="Gene3D" id="3.30.565.10">
    <property type="entry name" value="Histidine kinase-like ATPase, C-terminal domain"/>
    <property type="match status" value="1"/>
</dbReference>
<evidence type="ECO:0000256" key="4">
    <source>
        <dbReference type="ARBA" id="ARBA00022679"/>
    </source>
</evidence>
<keyword evidence="10" id="KW-0812">Transmembrane</keyword>
<dbReference type="InterPro" id="IPR003594">
    <property type="entry name" value="HATPase_dom"/>
</dbReference>
<evidence type="ECO:0000256" key="7">
    <source>
        <dbReference type="ARBA" id="ARBA00022840"/>
    </source>
</evidence>
<evidence type="ECO:0000256" key="1">
    <source>
        <dbReference type="ARBA" id="ARBA00000085"/>
    </source>
</evidence>
<dbReference type="Pfam" id="PF02518">
    <property type="entry name" value="HATPase_c"/>
    <property type="match status" value="1"/>
</dbReference>
<comment type="catalytic activity">
    <reaction evidence="1">
        <text>ATP + protein L-histidine = ADP + protein N-phospho-L-histidine.</text>
        <dbReference type="EC" id="2.7.13.3"/>
    </reaction>
</comment>
<evidence type="ECO:0000256" key="2">
    <source>
        <dbReference type="ARBA" id="ARBA00012438"/>
    </source>
</evidence>
<dbReference type="InterPro" id="IPR050482">
    <property type="entry name" value="Sensor_HK_TwoCompSys"/>
</dbReference>
<dbReference type="Proteomes" id="UP000574276">
    <property type="component" value="Unassembled WGS sequence"/>
</dbReference>
<keyword evidence="10" id="KW-0472">Membrane</keyword>
<dbReference type="PANTHER" id="PTHR24421:SF10">
    <property type="entry name" value="NITRATE_NITRITE SENSOR PROTEIN NARQ"/>
    <property type="match status" value="1"/>
</dbReference>
<dbReference type="RefSeq" id="WP_228352178.1">
    <property type="nucleotide sequence ID" value="NZ_JACEGA010000001.1"/>
</dbReference>
<accession>A0A839JZ15</accession>
<evidence type="ECO:0000256" key="5">
    <source>
        <dbReference type="ARBA" id="ARBA00022741"/>
    </source>
</evidence>
<dbReference type="SUPFAM" id="SSF55874">
    <property type="entry name" value="ATPase domain of HSP90 chaperone/DNA topoisomerase II/histidine kinase"/>
    <property type="match status" value="1"/>
</dbReference>
<dbReference type="InterPro" id="IPR005467">
    <property type="entry name" value="His_kinase_dom"/>
</dbReference>
<dbReference type="PANTHER" id="PTHR24421">
    <property type="entry name" value="NITRATE/NITRITE SENSOR PROTEIN NARX-RELATED"/>
    <property type="match status" value="1"/>
</dbReference>
<evidence type="ECO:0000256" key="8">
    <source>
        <dbReference type="ARBA" id="ARBA00023012"/>
    </source>
</evidence>
<keyword evidence="10" id="KW-1133">Transmembrane helix</keyword>
<feature type="domain" description="Histidine kinase" evidence="11">
    <location>
        <begin position="485"/>
        <end position="576"/>
    </location>
</feature>
<evidence type="ECO:0000256" key="10">
    <source>
        <dbReference type="SAM" id="Phobius"/>
    </source>
</evidence>
<dbReference type="EC" id="2.7.13.3" evidence="2"/>
<feature type="transmembrane region" description="Helical" evidence="10">
    <location>
        <begin position="123"/>
        <end position="144"/>
    </location>
</feature>
<dbReference type="InterPro" id="IPR011712">
    <property type="entry name" value="Sig_transdc_His_kin_sub3_dim/P"/>
</dbReference>
<evidence type="ECO:0000259" key="11">
    <source>
        <dbReference type="PROSITE" id="PS50109"/>
    </source>
</evidence>
<dbReference type="Gene3D" id="1.20.5.1930">
    <property type="match status" value="1"/>
</dbReference>
<evidence type="ECO:0000256" key="6">
    <source>
        <dbReference type="ARBA" id="ARBA00022777"/>
    </source>
</evidence>
<evidence type="ECO:0000256" key="3">
    <source>
        <dbReference type="ARBA" id="ARBA00022553"/>
    </source>
</evidence>
<organism evidence="12 13">
    <name type="scientific">Variimorphobacter saccharofermentans</name>
    <dbReference type="NCBI Taxonomy" id="2755051"/>
    <lineage>
        <taxon>Bacteria</taxon>
        <taxon>Bacillati</taxon>
        <taxon>Bacillota</taxon>
        <taxon>Clostridia</taxon>
        <taxon>Lachnospirales</taxon>
        <taxon>Lachnospiraceae</taxon>
        <taxon>Variimorphobacter</taxon>
    </lineage>
</organism>
<keyword evidence="3" id="KW-0597">Phosphoprotein</keyword>
<feature type="transmembrane region" description="Helical" evidence="10">
    <location>
        <begin position="92"/>
        <end position="117"/>
    </location>
</feature>
<keyword evidence="6" id="KW-0418">Kinase</keyword>
<dbReference type="GO" id="GO:0016020">
    <property type="term" value="C:membrane"/>
    <property type="evidence" value="ECO:0007669"/>
    <property type="project" value="InterPro"/>
</dbReference>
<keyword evidence="8" id="KW-0902">Two-component regulatory system</keyword>
<comment type="caution">
    <text evidence="12">The sequence shown here is derived from an EMBL/GenBank/DDBJ whole genome shotgun (WGS) entry which is preliminary data.</text>
</comment>
<dbReference type="PROSITE" id="PS50109">
    <property type="entry name" value="HIS_KIN"/>
    <property type="match status" value="1"/>
</dbReference>
<keyword evidence="4" id="KW-0808">Transferase</keyword>
<name>A0A839JZ15_9FIRM</name>
<dbReference type="GO" id="GO:0005524">
    <property type="term" value="F:ATP binding"/>
    <property type="evidence" value="ECO:0007669"/>
    <property type="project" value="UniProtKB-KW"/>
</dbReference>
<feature type="transmembrane region" description="Helical" evidence="10">
    <location>
        <begin position="49"/>
        <end position="71"/>
    </location>
</feature>
<feature type="transmembrane region" description="Helical" evidence="10">
    <location>
        <begin position="156"/>
        <end position="178"/>
    </location>
</feature>
<proteinExistence type="predicted"/>